<dbReference type="InterPro" id="IPR006553">
    <property type="entry name" value="Leu-rich_rpt_Cys-con_subtyp"/>
</dbReference>
<feature type="domain" description="F-box" evidence="2">
    <location>
        <begin position="24"/>
        <end position="68"/>
    </location>
</feature>
<dbReference type="SUPFAM" id="SSF81383">
    <property type="entry name" value="F-box domain"/>
    <property type="match status" value="1"/>
</dbReference>
<gene>
    <name evidence="3" type="ORF">TKK_000114</name>
</gene>
<evidence type="ECO:0000259" key="2">
    <source>
        <dbReference type="PROSITE" id="PS50181"/>
    </source>
</evidence>
<dbReference type="SUPFAM" id="SSF52047">
    <property type="entry name" value="RNI-like"/>
    <property type="match status" value="1"/>
</dbReference>
<keyword evidence="1" id="KW-0833">Ubl conjugation pathway</keyword>
<dbReference type="PROSITE" id="PS50181">
    <property type="entry name" value="FBOX"/>
    <property type="match status" value="1"/>
</dbReference>
<dbReference type="Proteomes" id="UP001627154">
    <property type="component" value="Unassembled WGS sequence"/>
</dbReference>
<organism evidence="3 4">
    <name type="scientific">Trichogramma kaykai</name>
    <dbReference type="NCBI Taxonomy" id="54128"/>
    <lineage>
        <taxon>Eukaryota</taxon>
        <taxon>Metazoa</taxon>
        <taxon>Ecdysozoa</taxon>
        <taxon>Arthropoda</taxon>
        <taxon>Hexapoda</taxon>
        <taxon>Insecta</taxon>
        <taxon>Pterygota</taxon>
        <taxon>Neoptera</taxon>
        <taxon>Endopterygota</taxon>
        <taxon>Hymenoptera</taxon>
        <taxon>Apocrita</taxon>
        <taxon>Proctotrupomorpha</taxon>
        <taxon>Chalcidoidea</taxon>
        <taxon>Trichogrammatidae</taxon>
        <taxon>Trichogramma</taxon>
    </lineage>
</organism>
<reference evidence="3 4" key="1">
    <citation type="journal article" date="2024" name="bioRxiv">
        <title>A reference genome for Trichogramma kaykai: A tiny desert-dwelling parasitoid wasp with competing sex-ratio distorters.</title>
        <authorList>
            <person name="Culotta J."/>
            <person name="Lindsey A.R."/>
        </authorList>
    </citation>
    <scope>NUCLEOTIDE SEQUENCE [LARGE SCALE GENOMIC DNA]</scope>
    <source>
        <strain evidence="3 4">KSX58</strain>
    </source>
</reference>
<proteinExistence type="predicted"/>
<protein>
    <recommendedName>
        <fullName evidence="2">F-box domain-containing protein</fullName>
    </recommendedName>
</protein>
<dbReference type="EMBL" id="JBJJXI010000002">
    <property type="protein sequence ID" value="KAL3407871.1"/>
    <property type="molecule type" value="Genomic_DNA"/>
</dbReference>
<keyword evidence="4" id="KW-1185">Reference proteome</keyword>
<dbReference type="InterPro" id="IPR032675">
    <property type="entry name" value="LRR_dom_sf"/>
</dbReference>
<evidence type="ECO:0000256" key="1">
    <source>
        <dbReference type="ARBA" id="ARBA00022786"/>
    </source>
</evidence>
<dbReference type="Pfam" id="PF12937">
    <property type="entry name" value="F-box-like"/>
    <property type="match status" value="1"/>
</dbReference>
<dbReference type="PANTHER" id="PTHR13318">
    <property type="entry name" value="PARTNER OF PAIRED, ISOFORM B-RELATED"/>
    <property type="match status" value="1"/>
</dbReference>
<dbReference type="SMART" id="SM00367">
    <property type="entry name" value="LRR_CC"/>
    <property type="match status" value="3"/>
</dbReference>
<name>A0ABD2XQW1_9HYME</name>
<evidence type="ECO:0000313" key="4">
    <source>
        <dbReference type="Proteomes" id="UP001627154"/>
    </source>
</evidence>
<accession>A0ABD2XQW1</accession>
<comment type="caution">
    <text evidence="3">The sequence shown here is derived from an EMBL/GenBank/DDBJ whole genome shotgun (WGS) entry which is preliminary data.</text>
</comment>
<dbReference type="InterPro" id="IPR001810">
    <property type="entry name" value="F-box_dom"/>
</dbReference>
<dbReference type="InterPro" id="IPR036047">
    <property type="entry name" value="F-box-like_dom_sf"/>
</dbReference>
<dbReference type="Gene3D" id="3.80.10.10">
    <property type="entry name" value="Ribonuclease Inhibitor"/>
    <property type="match status" value="2"/>
</dbReference>
<sequence length="450" mass="52324">MLAKRKKTKTTHTSTRREVEERTVTTIMDLDDSCLQHIFSYINPFKKLRVQNVCKRWRRLIFHSWVDVTKLKVERFSSFSEFENVLKYCGIGLIEIKLRYVTSGPACMEILKIIHKLCPNIKRLDLSDLTLTYRSIEYLANNFDLRHIAFTRIHKECEGALSYFFTKNSKLRSFQTTSDSILSHCLTYLPADTLQHFDISHYYSKTGMSVEHLKSALIRLKNLKSFSFTCPSEEMQRYDEFLASIHPEAPLEDIQLNYTHKKKAKKDDKVMLPSLKNLKKLKILHLSGDMIVHDDVMKVVKSGCKHLEKVDLSNSEFLTDVGLSYITSLPKIKDLNFSHLQLVTDKSFKNSNMQNLRRLQIYECKKLRTTGFRKVLESSEVLHSLDVSRCPQVSPKLLKCWSEEAVAKRGEDGPVLIVRTSCNWAGACDLLTRVSPLLYFYDDKDNDKYY</sequence>
<evidence type="ECO:0000313" key="3">
    <source>
        <dbReference type="EMBL" id="KAL3407871.1"/>
    </source>
</evidence>
<dbReference type="AlphaFoldDB" id="A0ABD2XQW1"/>